<dbReference type="AlphaFoldDB" id="A0A1U7N4T7"/>
<evidence type="ECO:0000256" key="19">
    <source>
        <dbReference type="SAM" id="Phobius"/>
    </source>
</evidence>
<evidence type="ECO:0000313" key="23">
    <source>
        <dbReference type="Proteomes" id="UP000186657"/>
    </source>
</evidence>
<proteinExistence type="inferred from homology"/>
<evidence type="ECO:0000256" key="5">
    <source>
        <dbReference type="ARBA" id="ARBA00022475"/>
    </source>
</evidence>
<dbReference type="Pfam" id="PF12769">
    <property type="entry name" value="PNTB_4TM"/>
    <property type="match status" value="1"/>
</dbReference>
<keyword evidence="13 19" id="KW-0472">Membrane</keyword>
<evidence type="ECO:0000256" key="14">
    <source>
        <dbReference type="ARBA" id="ARBA00048202"/>
    </source>
</evidence>
<comment type="function">
    <text evidence="1">The transhydrogenation between NADH and NADP is coupled to respiration and ATP hydrolysis and functions as a proton pump across the membrane.</text>
</comment>
<dbReference type="InterPro" id="IPR026255">
    <property type="entry name" value="NADP_transhyd_a"/>
</dbReference>
<dbReference type="NCBIfam" id="NF006942">
    <property type="entry name" value="PRK09424.1"/>
    <property type="match status" value="1"/>
</dbReference>
<name>A0A1U7N4T7_9CYAN</name>
<evidence type="ECO:0000313" key="22">
    <source>
        <dbReference type="EMBL" id="OLT60969.1"/>
    </source>
</evidence>
<dbReference type="InterPro" id="IPR036291">
    <property type="entry name" value="NAD(P)-bd_dom_sf"/>
</dbReference>
<evidence type="ECO:0000256" key="3">
    <source>
        <dbReference type="ARBA" id="ARBA00005689"/>
    </source>
</evidence>
<dbReference type="InterPro" id="IPR007886">
    <property type="entry name" value="AlaDH/PNT_N"/>
</dbReference>
<keyword evidence="5" id="KW-1003">Cell membrane</keyword>
<evidence type="ECO:0000256" key="6">
    <source>
        <dbReference type="ARBA" id="ARBA00022519"/>
    </source>
</evidence>
<dbReference type="Gene3D" id="3.40.50.720">
    <property type="entry name" value="NAD(P)-binding Rossmann-like Domain"/>
    <property type="match status" value="2"/>
</dbReference>
<dbReference type="PANTHER" id="PTHR10160">
    <property type="entry name" value="NAD(P) TRANSHYDROGENASE"/>
    <property type="match status" value="1"/>
</dbReference>
<comment type="subcellular location">
    <subcellularLocation>
        <location evidence="2">Cell inner membrane</location>
        <topology evidence="2">Multi-pass membrane protein</topology>
    </subcellularLocation>
</comment>
<evidence type="ECO:0000256" key="13">
    <source>
        <dbReference type="ARBA" id="ARBA00023136"/>
    </source>
</evidence>
<dbReference type="InterPro" id="IPR008143">
    <property type="entry name" value="Ala_DH/PNT_CS2"/>
</dbReference>
<dbReference type="CDD" id="cd05304">
    <property type="entry name" value="Rubrum_tdh"/>
    <property type="match status" value="1"/>
</dbReference>
<dbReference type="GO" id="GO:0050661">
    <property type="term" value="F:NADP binding"/>
    <property type="evidence" value="ECO:0007669"/>
    <property type="project" value="TreeGrafter"/>
</dbReference>
<protein>
    <recommendedName>
        <fullName evidence="15">NAD(P) transhydrogenase subunit alpha</fullName>
        <ecNumber evidence="4">7.1.1.1</ecNumber>
    </recommendedName>
    <alternativeName>
        <fullName evidence="17">Nicotinamide nucleotide transhydrogenase subunit alpha</fullName>
    </alternativeName>
    <alternativeName>
        <fullName evidence="16">Pyridine nucleotide transhydrogenase subunit alpha</fullName>
    </alternativeName>
</protein>
<dbReference type="EC" id="7.1.1.1" evidence="4"/>
<dbReference type="Proteomes" id="UP000186657">
    <property type="component" value="Unassembled WGS sequence"/>
</dbReference>
<dbReference type="GO" id="GO:0005886">
    <property type="term" value="C:plasma membrane"/>
    <property type="evidence" value="ECO:0007669"/>
    <property type="project" value="UniProtKB-SubCell"/>
</dbReference>
<keyword evidence="7 19" id="KW-0812">Transmembrane</keyword>
<keyword evidence="10" id="KW-1278">Translocase</keyword>
<evidence type="ECO:0000256" key="2">
    <source>
        <dbReference type="ARBA" id="ARBA00004429"/>
    </source>
</evidence>
<reference evidence="22 23" key="1">
    <citation type="submission" date="2016-10" db="EMBL/GenBank/DDBJ databases">
        <title>Comparative genomics uncovers the prolific and rare metabolic potential of the cyanobacterial genus Moorea.</title>
        <authorList>
            <person name="Leao T."/>
            <person name="Castelao G."/>
            <person name="Korobeynikov A."/>
            <person name="Monroe E.A."/>
            <person name="Podell S."/>
            <person name="Glukhov E."/>
            <person name="Allen E."/>
            <person name="Gerwick W.H."/>
            <person name="Gerwick L."/>
        </authorList>
    </citation>
    <scope>NUCLEOTIDE SEQUENCE [LARGE SCALE GENOMIC DNA]</scope>
    <source>
        <strain evidence="22 23">PNG5-198</strain>
    </source>
</reference>
<dbReference type="PROSITE" id="PS00837">
    <property type="entry name" value="ALADH_PNT_2"/>
    <property type="match status" value="1"/>
</dbReference>
<accession>A0A1U7N4T7</accession>
<dbReference type="InterPro" id="IPR008142">
    <property type="entry name" value="AlaDH/PNT_CS1"/>
</dbReference>
<dbReference type="FunFam" id="3.40.50.720:FF:000028">
    <property type="entry name" value="NAD(P) transhydrogenase subunit alpha"/>
    <property type="match status" value="1"/>
</dbReference>
<dbReference type="SMART" id="SM01003">
    <property type="entry name" value="AlaDh_PNT_N"/>
    <property type="match status" value="1"/>
</dbReference>
<evidence type="ECO:0000256" key="7">
    <source>
        <dbReference type="ARBA" id="ARBA00022692"/>
    </source>
</evidence>
<evidence type="ECO:0000256" key="1">
    <source>
        <dbReference type="ARBA" id="ARBA00003943"/>
    </source>
</evidence>
<keyword evidence="23" id="KW-1185">Reference proteome</keyword>
<feature type="compositionally biased region" description="Pro residues" evidence="18">
    <location>
        <begin position="393"/>
        <end position="410"/>
    </location>
</feature>
<keyword evidence="8" id="KW-0547">Nucleotide-binding</keyword>
<dbReference type="SMART" id="SM01002">
    <property type="entry name" value="AlaDh_PNT_C"/>
    <property type="match status" value="1"/>
</dbReference>
<evidence type="ECO:0000259" key="21">
    <source>
        <dbReference type="SMART" id="SM01003"/>
    </source>
</evidence>
<evidence type="ECO:0000256" key="10">
    <source>
        <dbReference type="ARBA" id="ARBA00022967"/>
    </source>
</evidence>
<sequence>MTLAIPKEAETSDLQPTKTRMKVGIPKEVYPGECRVAATPDTAKVLQKLGFDVLIESGAGETANFPDNAYEQAECQIIPDANSLWSEADIVLKVRPPEMHPTLNKHESELLSENGTLISFIWPAQNQELLEQLSSRKATVLAMDAVPRITRAQKMDALSSMANIAGYRAVIEAANNFGRFFTGQITAAGKVPPAKVLVIGAGVAGLAAIGTAKGLGAVVRAFDTRPVVKEQVESMGGEFLELDFKEDGTGSGGYAKVMSKEFIEAEMALFAAQAKEVDIIITTALIPGKKAPLLITEEMVASMKEGSVVVDMAAEQGGNCEVSKANEVYKYKGVTIIGLTDLPSRMATQSSQLYGTNLCHLLKDMGGSENYRVDMEDEVVRGALVLHAGDVTWPPPKRPTPPAPPKPAPEPQTAVTKEESVPETKKSKGIMGLLWPVLVGLALIGLGIGAPPSFLSHFTVFILACFVGWQVIWNVKPALHTPLMSVTNAISGIIIIGGMLQISGAATSPTTILGAIAILVGTINISGGFLVTQRMLKMFQK</sequence>
<dbReference type="NCBIfam" id="TIGR00561">
    <property type="entry name" value="pntA"/>
    <property type="match status" value="1"/>
</dbReference>
<feature type="transmembrane region" description="Helical" evidence="19">
    <location>
        <begin position="512"/>
        <end position="531"/>
    </location>
</feature>
<evidence type="ECO:0000256" key="16">
    <source>
        <dbReference type="ARBA" id="ARBA00079788"/>
    </source>
</evidence>
<dbReference type="GO" id="GO:0008750">
    <property type="term" value="F:proton-translocating NAD(P)+ transhydrogenase activity"/>
    <property type="evidence" value="ECO:0007669"/>
    <property type="project" value="UniProtKB-EC"/>
</dbReference>
<keyword evidence="12" id="KW-0520">NAD</keyword>
<feature type="transmembrane region" description="Helical" evidence="19">
    <location>
        <begin position="485"/>
        <end position="506"/>
    </location>
</feature>
<gene>
    <name evidence="22" type="ORF">BJP37_20065</name>
</gene>
<evidence type="ECO:0000259" key="20">
    <source>
        <dbReference type="SMART" id="SM01002"/>
    </source>
</evidence>
<keyword evidence="6" id="KW-0997">Cell inner membrane</keyword>
<evidence type="ECO:0000256" key="11">
    <source>
        <dbReference type="ARBA" id="ARBA00022989"/>
    </source>
</evidence>
<dbReference type="SUPFAM" id="SSF52283">
    <property type="entry name" value="Formate/glycerate dehydrogenase catalytic domain-like"/>
    <property type="match status" value="1"/>
</dbReference>
<feature type="domain" description="Alanine dehydrogenase/pyridine nucleotide transhydrogenase NAD(H)-binding" evidence="20">
    <location>
        <begin position="174"/>
        <end position="338"/>
    </location>
</feature>
<dbReference type="GO" id="GO:0016491">
    <property type="term" value="F:oxidoreductase activity"/>
    <property type="evidence" value="ECO:0007669"/>
    <property type="project" value="InterPro"/>
</dbReference>
<evidence type="ECO:0000256" key="12">
    <source>
        <dbReference type="ARBA" id="ARBA00023027"/>
    </source>
</evidence>
<dbReference type="InterPro" id="IPR007698">
    <property type="entry name" value="AlaDH/PNT_NAD(H)-bd"/>
</dbReference>
<dbReference type="PROSITE" id="PS00836">
    <property type="entry name" value="ALADH_PNT_1"/>
    <property type="match status" value="1"/>
</dbReference>
<keyword evidence="11 19" id="KW-1133">Transmembrane helix</keyword>
<feature type="domain" description="Alanine dehydrogenase/pyridine nucleotide transhydrogenase N-terminal" evidence="21">
    <location>
        <begin position="24"/>
        <end position="165"/>
    </location>
</feature>
<keyword evidence="9" id="KW-0521">NADP</keyword>
<evidence type="ECO:0000256" key="17">
    <source>
        <dbReference type="ARBA" id="ARBA00083734"/>
    </source>
</evidence>
<feature type="transmembrane region" description="Helical" evidence="19">
    <location>
        <begin position="430"/>
        <end position="448"/>
    </location>
</feature>
<comment type="catalytic activity">
    <reaction evidence="14">
        <text>NAD(+) + NADPH + H(+)(in) = NADH + NADP(+) + H(+)(out)</text>
        <dbReference type="Rhea" id="RHEA:47992"/>
        <dbReference type="ChEBI" id="CHEBI:15378"/>
        <dbReference type="ChEBI" id="CHEBI:57540"/>
        <dbReference type="ChEBI" id="CHEBI:57783"/>
        <dbReference type="ChEBI" id="CHEBI:57945"/>
        <dbReference type="ChEBI" id="CHEBI:58349"/>
        <dbReference type="EC" id="7.1.1.1"/>
    </reaction>
</comment>
<evidence type="ECO:0000256" key="9">
    <source>
        <dbReference type="ARBA" id="ARBA00022857"/>
    </source>
</evidence>
<evidence type="ECO:0000256" key="8">
    <source>
        <dbReference type="ARBA" id="ARBA00022741"/>
    </source>
</evidence>
<dbReference type="EMBL" id="MKZS01000001">
    <property type="protein sequence ID" value="OLT60969.1"/>
    <property type="molecule type" value="Genomic_DNA"/>
</dbReference>
<dbReference type="PIRSF" id="PIRSF000203">
    <property type="entry name" value="NADP_transhydrogenase_alpha"/>
    <property type="match status" value="1"/>
</dbReference>
<dbReference type="Pfam" id="PF01262">
    <property type="entry name" value="AlaDh_PNT_C"/>
    <property type="match status" value="1"/>
</dbReference>
<organism evidence="22 23">
    <name type="scientific">Moorena bouillonii PNG</name>
    <dbReference type="NCBI Taxonomy" id="568701"/>
    <lineage>
        <taxon>Bacteria</taxon>
        <taxon>Bacillati</taxon>
        <taxon>Cyanobacteriota</taxon>
        <taxon>Cyanophyceae</taxon>
        <taxon>Coleofasciculales</taxon>
        <taxon>Coleofasciculaceae</taxon>
        <taxon>Moorena</taxon>
    </lineage>
</organism>
<dbReference type="GO" id="GO:0006740">
    <property type="term" value="P:NADPH regeneration"/>
    <property type="evidence" value="ECO:0007669"/>
    <property type="project" value="TreeGrafter"/>
</dbReference>
<feature type="region of interest" description="Disordered" evidence="18">
    <location>
        <begin position="391"/>
        <end position="423"/>
    </location>
</feature>
<comment type="similarity">
    <text evidence="3">Belongs to the AlaDH/PNT family.</text>
</comment>
<evidence type="ECO:0000256" key="15">
    <source>
        <dbReference type="ARBA" id="ARBA00071831"/>
    </source>
</evidence>
<dbReference type="Pfam" id="PF05222">
    <property type="entry name" value="AlaDh_PNT_N"/>
    <property type="match status" value="1"/>
</dbReference>
<dbReference type="SUPFAM" id="SSF51735">
    <property type="entry name" value="NAD(P)-binding Rossmann-fold domains"/>
    <property type="match status" value="1"/>
</dbReference>
<dbReference type="InterPro" id="IPR024605">
    <property type="entry name" value="NADP_transhyd_a_C"/>
</dbReference>
<evidence type="ECO:0000256" key="18">
    <source>
        <dbReference type="SAM" id="MobiDB-lite"/>
    </source>
</evidence>
<feature type="transmembrane region" description="Helical" evidence="19">
    <location>
        <begin position="454"/>
        <end position="473"/>
    </location>
</feature>
<comment type="caution">
    <text evidence="22">The sequence shown here is derived from an EMBL/GenBank/DDBJ whole genome shotgun (WGS) entry which is preliminary data.</text>
</comment>
<dbReference type="PANTHER" id="PTHR10160:SF19">
    <property type="entry name" value="PROTON-TRANSLOCATING NAD(P)(+) TRANSHYDROGENASE"/>
    <property type="match status" value="1"/>
</dbReference>
<evidence type="ECO:0000256" key="4">
    <source>
        <dbReference type="ARBA" id="ARBA00012943"/>
    </source>
</evidence>